<keyword evidence="2" id="KW-0804">Transcription</keyword>
<evidence type="ECO:0000256" key="1">
    <source>
        <dbReference type="ARBA" id="ARBA00023015"/>
    </source>
</evidence>
<keyword evidence="5" id="KW-1185">Reference proteome</keyword>
<keyword evidence="1" id="KW-0805">Transcription regulation</keyword>
<dbReference type="Pfam" id="PF14215">
    <property type="entry name" value="bHLH-MYC_N"/>
    <property type="match status" value="1"/>
</dbReference>
<dbReference type="OrthoDB" id="1876470at2759"/>
<organism evidence="4 5">
    <name type="scientific">Ceratopteris richardii</name>
    <name type="common">Triangle waterfern</name>
    <dbReference type="NCBI Taxonomy" id="49495"/>
    <lineage>
        <taxon>Eukaryota</taxon>
        <taxon>Viridiplantae</taxon>
        <taxon>Streptophyta</taxon>
        <taxon>Embryophyta</taxon>
        <taxon>Tracheophyta</taxon>
        <taxon>Polypodiopsida</taxon>
        <taxon>Polypodiidae</taxon>
        <taxon>Polypodiales</taxon>
        <taxon>Pteridineae</taxon>
        <taxon>Pteridaceae</taxon>
        <taxon>Parkerioideae</taxon>
        <taxon>Ceratopteris</taxon>
    </lineage>
</organism>
<comment type="caution">
    <text evidence="4">The sequence shown here is derived from an EMBL/GenBank/DDBJ whole genome shotgun (WGS) entry which is preliminary data.</text>
</comment>
<dbReference type="PANTHER" id="PTHR46633">
    <property type="entry name" value="TRANSCRIPTION FACTOR MYC/MYB-RELATED"/>
    <property type="match status" value="1"/>
</dbReference>
<evidence type="ECO:0000256" key="2">
    <source>
        <dbReference type="ARBA" id="ARBA00023163"/>
    </source>
</evidence>
<dbReference type="Proteomes" id="UP000825935">
    <property type="component" value="Chromosome 3"/>
</dbReference>
<sequence length="347" mass="39875">MEYNGGVPVISYLLQQTLRHLCTDTDWIYAVFWRILPRNYPPPKWDSESSFFDRSKGNKRNWILVWEDGFCDFVICSKSIEFNEENSSRTRDTGYSEDRLTAKDMNYMQPELFFKMSHEVYNFGEGLIGKVAADNSHKWVYKEPLPGDAHEYPSSWNQGGLDPKPKTWEAQFQGGVQTIALISVKEGVIQLGSLKKTYEDLSFVLFLQRKFNYLQSIPGVFAVHPALTQHVPMLRSPGALGVPKYSAYNKADSLHERSRSLRNLMESTMQTNIQVDRLRNFELHYSNQAVYFPSKQFNGSIEENGALNSAHYIDQYKCLSDQPGEANSNTSSRFISSWLPSAECYRS</sequence>
<reference evidence="4" key="1">
    <citation type="submission" date="2021-08" db="EMBL/GenBank/DDBJ databases">
        <title>WGS assembly of Ceratopteris richardii.</title>
        <authorList>
            <person name="Marchant D.B."/>
            <person name="Chen G."/>
            <person name="Jenkins J."/>
            <person name="Shu S."/>
            <person name="Leebens-Mack J."/>
            <person name="Grimwood J."/>
            <person name="Schmutz J."/>
            <person name="Soltis P."/>
            <person name="Soltis D."/>
            <person name="Chen Z.-H."/>
        </authorList>
    </citation>
    <scope>NUCLEOTIDE SEQUENCE</scope>
    <source>
        <strain evidence="4">Whitten #5841</strain>
        <tissue evidence="4">Leaf</tissue>
    </source>
</reference>
<name>A0A8T2UYB4_CERRI</name>
<dbReference type="AlphaFoldDB" id="A0A8T2UYB4"/>
<protein>
    <recommendedName>
        <fullName evidence="3">Transcription factor MYC/MYB N-terminal domain-containing protein</fullName>
    </recommendedName>
</protein>
<proteinExistence type="predicted"/>
<accession>A0A8T2UYB4</accession>
<dbReference type="OMA" id="NSAHYID"/>
<evidence type="ECO:0000259" key="3">
    <source>
        <dbReference type="Pfam" id="PF14215"/>
    </source>
</evidence>
<gene>
    <name evidence="4" type="ORF">KP509_03G029800</name>
</gene>
<evidence type="ECO:0000313" key="4">
    <source>
        <dbReference type="EMBL" id="KAH7441231.1"/>
    </source>
</evidence>
<evidence type="ECO:0000313" key="5">
    <source>
        <dbReference type="Proteomes" id="UP000825935"/>
    </source>
</evidence>
<dbReference type="EMBL" id="CM035408">
    <property type="protein sequence ID" value="KAH7441231.1"/>
    <property type="molecule type" value="Genomic_DNA"/>
</dbReference>
<feature type="domain" description="Transcription factor MYC/MYB N-terminal" evidence="3">
    <location>
        <begin position="14"/>
        <end position="211"/>
    </location>
</feature>
<dbReference type="InterPro" id="IPR025610">
    <property type="entry name" value="MYC/MYB_N"/>
</dbReference>
<dbReference type="PANTHER" id="PTHR46633:SF3">
    <property type="entry name" value="SERINE_THREONINE-PROTEIN KINASE WNK (WITH NO LYSINE)-LIKE PROTEIN"/>
    <property type="match status" value="1"/>
</dbReference>